<accession>A0A8K0L3Y4</accession>
<dbReference type="Proteomes" id="UP000809789">
    <property type="component" value="Unassembled WGS sequence"/>
</dbReference>
<keyword evidence="1" id="KW-0732">Signal</keyword>
<feature type="chain" id="PRO_5035430165" evidence="1">
    <location>
        <begin position="22"/>
        <end position="292"/>
    </location>
</feature>
<gene>
    <name evidence="2" type="ORF">KVT40_003119</name>
</gene>
<reference evidence="2" key="1">
    <citation type="submission" date="2021-07" db="EMBL/GenBank/DDBJ databases">
        <title>Elsinoe batatas strain:CRI-CJ2 Genome sequencing and assembly.</title>
        <authorList>
            <person name="Huang L."/>
        </authorList>
    </citation>
    <scope>NUCLEOTIDE SEQUENCE</scope>
    <source>
        <strain evidence="2">CRI-CJ2</strain>
    </source>
</reference>
<evidence type="ECO:0000256" key="1">
    <source>
        <dbReference type="SAM" id="SignalP"/>
    </source>
</evidence>
<evidence type="ECO:0000313" key="2">
    <source>
        <dbReference type="EMBL" id="KAG8629254.1"/>
    </source>
</evidence>
<name>A0A8K0L3Y4_9PEZI</name>
<comment type="caution">
    <text evidence="2">The sequence shown here is derived from an EMBL/GenBank/DDBJ whole genome shotgun (WGS) entry which is preliminary data.</text>
</comment>
<feature type="signal peptide" evidence="1">
    <location>
        <begin position="1"/>
        <end position="21"/>
    </location>
</feature>
<dbReference type="OrthoDB" id="3868759at2759"/>
<protein>
    <submittedName>
        <fullName evidence="2">Uncharacterized protein</fullName>
    </submittedName>
</protein>
<sequence length="292" mass="31800">MLVFALRHVLAVLALLPLVLAQMPVESYQRWLMIIKPNVSAGGKWVGQLSQPEIDAATEAFLTTWPETISNLTSSRLHLETHVLVSPCPLTSVSSSFPGMISPEHLPLDVAAHISPALWDGVAIYAAFTEHAMWGTSSAADVGWFSVSHTSNLSAGSYAMAAWTHESMHTMAWYFGEGRLGKVAPLCSSSRKGEDGTHCGEEIGYKADEGGLSDWMAYHRDYLTGAVRGQKGRTGLGRQAWRLGTRREAFLKLRPGSLMPTGLRRRQEGEQEEVGWVPTPWGGEAVVGAVED</sequence>
<organism evidence="2 3">
    <name type="scientific">Elsinoe batatas</name>
    <dbReference type="NCBI Taxonomy" id="2601811"/>
    <lineage>
        <taxon>Eukaryota</taxon>
        <taxon>Fungi</taxon>
        <taxon>Dikarya</taxon>
        <taxon>Ascomycota</taxon>
        <taxon>Pezizomycotina</taxon>
        <taxon>Dothideomycetes</taxon>
        <taxon>Dothideomycetidae</taxon>
        <taxon>Myriangiales</taxon>
        <taxon>Elsinoaceae</taxon>
        <taxon>Elsinoe</taxon>
    </lineage>
</organism>
<evidence type="ECO:0000313" key="3">
    <source>
        <dbReference type="Proteomes" id="UP000809789"/>
    </source>
</evidence>
<keyword evidence="3" id="KW-1185">Reference proteome</keyword>
<dbReference type="AlphaFoldDB" id="A0A8K0L3Y4"/>
<proteinExistence type="predicted"/>
<dbReference type="EMBL" id="JAESVG020000003">
    <property type="protein sequence ID" value="KAG8629254.1"/>
    <property type="molecule type" value="Genomic_DNA"/>
</dbReference>